<dbReference type="STRING" id="449.LHA_0704"/>
<name>A0A0A8URS4_LEGHA</name>
<reference evidence="2" key="1">
    <citation type="submission" date="2014-09" db="EMBL/GenBank/DDBJ databases">
        <authorList>
            <person name="Gomez-Valero L."/>
        </authorList>
    </citation>
    <scope>NUCLEOTIDE SEQUENCE [LARGE SCALE GENOMIC DNA]</scope>
    <source>
        <strain evidence="2">ATCC35250</strain>
    </source>
</reference>
<dbReference type="EMBL" id="LN681225">
    <property type="protein sequence ID" value="CEK09792.1"/>
    <property type="molecule type" value="Genomic_DNA"/>
</dbReference>
<dbReference type="Proteomes" id="UP000032803">
    <property type="component" value="Chromosome I"/>
</dbReference>
<dbReference type="PATRIC" id="fig|449.7.peg.2799"/>
<keyword evidence="2" id="KW-1185">Reference proteome</keyword>
<dbReference type="PROSITE" id="PS51257">
    <property type="entry name" value="PROKAR_LIPOPROTEIN"/>
    <property type="match status" value="1"/>
</dbReference>
<organism evidence="1 2">
    <name type="scientific">Legionella hackeliae</name>
    <dbReference type="NCBI Taxonomy" id="449"/>
    <lineage>
        <taxon>Bacteria</taxon>
        <taxon>Pseudomonadati</taxon>
        <taxon>Pseudomonadota</taxon>
        <taxon>Gammaproteobacteria</taxon>
        <taxon>Legionellales</taxon>
        <taxon>Legionellaceae</taxon>
        <taxon>Legionella</taxon>
    </lineage>
</organism>
<sequence>MNKLIYCIFAFLPGILFAQGCIVGGKPDKPRYVCVDGRSLSPTSSGFLWHAKRGCFMSKIPCCAYDATHYAFSTNPSYVYYSFKKCREGYPYHLGEMQTH</sequence>
<dbReference type="AlphaFoldDB" id="A0A0A8URS4"/>
<accession>A0A0A8URS4</accession>
<evidence type="ECO:0008006" key="3">
    <source>
        <dbReference type="Google" id="ProtNLM"/>
    </source>
</evidence>
<dbReference type="KEGG" id="lha:LHA_0704"/>
<dbReference type="HOGENOM" id="CLU_2302365_0_0_6"/>
<gene>
    <name evidence="1" type="ORF">LHA_0704</name>
</gene>
<dbReference type="RefSeq" id="WP_045105264.1">
    <property type="nucleotide sequence ID" value="NZ_LN681225.1"/>
</dbReference>
<proteinExistence type="predicted"/>
<evidence type="ECO:0000313" key="2">
    <source>
        <dbReference type="Proteomes" id="UP000032803"/>
    </source>
</evidence>
<protein>
    <recommendedName>
        <fullName evidence="3">Lipoprotein</fullName>
    </recommendedName>
</protein>
<evidence type="ECO:0000313" key="1">
    <source>
        <dbReference type="EMBL" id="CEK09792.1"/>
    </source>
</evidence>
<dbReference type="OrthoDB" id="5639188at2"/>